<proteinExistence type="predicted"/>
<sequence>MIFELSHPVFFEFTNSIVVQSFPSLNSRFTNHVSRFPFYDFSDLFAKFRNPSQTRLFLRCFASQITNCNSPSEIRINPHRRIINLHRRSLTSQAKLRLRLAFLNCQFCFYFVVSFVRFVQLYTFVGCRRFVASSWGAFRPTLFSLLGLWTRITKILKMLTGNITRLDFGPGIMILKKTKKIAAPACSTLQDEGRDRDEFERDPILFCTGVNAGFMVTWLQNKIWISLISTLKVGIITSLRNTKLKFDMVSYQEKAVSQLRQMSEDNQQLHWYKNRVVKEQMHVKALEESLEYKNTSSLTCISSPPTNMRKSVNQEVFTGCNVRLGRKVVAQET</sequence>
<dbReference type="Proteomes" id="UP000215914">
    <property type="component" value="Chromosome 14"/>
</dbReference>
<dbReference type="InParanoid" id="A0A251SN14"/>
<dbReference type="STRING" id="4232.A0A251SN14"/>
<dbReference type="GO" id="GO:0031047">
    <property type="term" value="P:regulatory ncRNA-mediated gene silencing"/>
    <property type="evidence" value="ECO:0007669"/>
    <property type="project" value="InterPro"/>
</dbReference>
<reference evidence="2" key="1">
    <citation type="journal article" date="2017" name="Nature">
        <title>The sunflower genome provides insights into oil metabolism, flowering and Asterid evolution.</title>
        <authorList>
            <person name="Badouin H."/>
            <person name="Gouzy J."/>
            <person name="Grassa C.J."/>
            <person name="Murat F."/>
            <person name="Staton S.E."/>
            <person name="Cottret L."/>
            <person name="Lelandais-Briere C."/>
            <person name="Owens G.L."/>
            <person name="Carrere S."/>
            <person name="Mayjonade B."/>
            <person name="Legrand L."/>
            <person name="Gill N."/>
            <person name="Kane N.C."/>
            <person name="Bowers J.E."/>
            <person name="Hubner S."/>
            <person name="Bellec A."/>
            <person name="Berard A."/>
            <person name="Berges H."/>
            <person name="Blanchet N."/>
            <person name="Boniface M.C."/>
            <person name="Brunel D."/>
            <person name="Catrice O."/>
            <person name="Chaidir N."/>
            <person name="Claudel C."/>
            <person name="Donnadieu C."/>
            <person name="Faraut T."/>
            <person name="Fievet G."/>
            <person name="Helmstetter N."/>
            <person name="King M."/>
            <person name="Knapp S.J."/>
            <person name="Lai Z."/>
            <person name="Le Paslier M.C."/>
            <person name="Lippi Y."/>
            <person name="Lorenzon L."/>
            <person name="Mandel J.R."/>
            <person name="Marage G."/>
            <person name="Marchand G."/>
            <person name="Marquand E."/>
            <person name="Bret-Mestries E."/>
            <person name="Morien E."/>
            <person name="Nambeesan S."/>
            <person name="Nguyen T."/>
            <person name="Pegot-Espagnet P."/>
            <person name="Pouilly N."/>
            <person name="Raftis F."/>
            <person name="Sallet E."/>
            <person name="Schiex T."/>
            <person name="Thomas J."/>
            <person name="Vandecasteele C."/>
            <person name="Vares D."/>
            <person name="Vear F."/>
            <person name="Vautrin S."/>
            <person name="Crespi M."/>
            <person name="Mangin B."/>
            <person name="Burke J.M."/>
            <person name="Salse J."/>
            <person name="Munos S."/>
            <person name="Vincourt P."/>
            <person name="Rieseberg L.H."/>
            <person name="Langlade N.B."/>
        </authorList>
    </citation>
    <scope>NUCLEOTIDE SEQUENCE [LARGE SCALE GENOMIC DNA]</scope>
    <source>
        <strain evidence="2">cv. SF193</strain>
    </source>
</reference>
<organism evidence="1 2">
    <name type="scientific">Helianthus annuus</name>
    <name type="common">Common sunflower</name>
    <dbReference type="NCBI Taxonomy" id="4232"/>
    <lineage>
        <taxon>Eukaryota</taxon>
        <taxon>Viridiplantae</taxon>
        <taxon>Streptophyta</taxon>
        <taxon>Embryophyta</taxon>
        <taxon>Tracheophyta</taxon>
        <taxon>Spermatophyta</taxon>
        <taxon>Magnoliopsida</taxon>
        <taxon>eudicotyledons</taxon>
        <taxon>Gunneridae</taxon>
        <taxon>Pentapetalae</taxon>
        <taxon>asterids</taxon>
        <taxon>campanulids</taxon>
        <taxon>Asterales</taxon>
        <taxon>Asteraceae</taxon>
        <taxon>Asteroideae</taxon>
        <taxon>Heliantheae alliance</taxon>
        <taxon>Heliantheae</taxon>
        <taxon>Helianthus</taxon>
    </lineage>
</organism>
<dbReference type="EMBL" id="CM007903">
    <property type="protein sequence ID" value="OTF99931.1"/>
    <property type="molecule type" value="Genomic_DNA"/>
</dbReference>
<dbReference type="PANTHER" id="PTHR46602:SF1">
    <property type="entry name" value="PROTEIN SUPPRESSOR OF GENE SILENCING 3"/>
    <property type="match status" value="1"/>
</dbReference>
<gene>
    <name evidence="1" type="ORF">HannXRQ_Chr14g0461981</name>
</gene>
<dbReference type="PANTHER" id="PTHR46602">
    <property type="entry name" value="PROTEIN SUPPRESSOR OF GENE SILENCING 3"/>
    <property type="match status" value="1"/>
</dbReference>
<evidence type="ECO:0000313" key="1">
    <source>
        <dbReference type="EMBL" id="OTF99931.1"/>
    </source>
</evidence>
<accession>A0A251SN14</accession>
<name>A0A251SN14_HELAN</name>
<evidence type="ECO:0000313" key="2">
    <source>
        <dbReference type="Proteomes" id="UP000215914"/>
    </source>
</evidence>
<dbReference type="GO" id="GO:0051607">
    <property type="term" value="P:defense response to virus"/>
    <property type="evidence" value="ECO:0007669"/>
    <property type="project" value="InterPro"/>
</dbReference>
<keyword evidence="2" id="KW-1185">Reference proteome</keyword>
<dbReference type="InterPro" id="IPR044287">
    <property type="entry name" value="SGS3"/>
</dbReference>
<protein>
    <submittedName>
        <fullName evidence="1">Uncharacterized protein</fullName>
    </submittedName>
</protein>
<dbReference type="AlphaFoldDB" id="A0A251SN14"/>